<dbReference type="InterPro" id="IPR030228">
    <property type="entry name" value="Gpn3"/>
</dbReference>
<dbReference type="Proteomes" id="UP001465755">
    <property type="component" value="Unassembled WGS sequence"/>
</dbReference>
<dbReference type="PANTHER" id="PTHR21231">
    <property type="entry name" value="XPA-BINDING PROTEIN 1-RELATED"/>
    <property type="match status" value="1"/>
</dbReference>
<dbReference type="EMBL" id="JALJOQ010000057">
    <property type="protein sequence ID" value="KAK9803735.1"/>
    <property type="molecule type" value="Genomic_DNA"/>
</dbReference>
<evidence type="ECO:0000256" key="4">
    <source>
        <dbReference type="ARBA" id="ARBA00022801"/>
    </source>
</evidence>
<comment type="function">
    <text evidence="6">Small GTPase required for proper nuclear import of RNA polymerase II and III (RNAPII and RNAPIII). May act at an RNAP assembly step prior to nuclear import.</text>
</comment>
<keyword evidence="8" id="KW-1185">Reference proteome</keyword>
<proteinExistence type="inferred from homology"/>
<evidence type="ECO:0000313" key="8">
    <source>
        <dbReference type="Proteomes" id="UP001465755"/>
    </source>
</evidence>
<name>A0AAW1P5J6_9CHLO</name>
<dbReference type="InterPro" id="IPR027417">
    <property type="entry name" value="P-loop_NTPase"/>
</dbReference>
<dbReference type="AlphaFoldDB" id="A0AAW1P5J6"/>
<accession>A0AAW1P5J6</accession>
<evidence type="ECO:0000256" key="6">
    <source>
        <dbReference type="RuleBase" id="RU365059"/>
    </source>
</evidence>
<dbReference type="CDD" id="cd17872">
    <property type="entry name" value="GPN3"/>
    <property type="match status" value="1"/>
</dbReference>
<dbReference type="GO" id="GO:0003924">
    <property type="term" value="F:GTPase activity"/>
    <property type="evidence" value="ECO:0007669"/>
    <property type="project" value="TreeGrafter"/>
</dbReference>
<keyword evidence="5 6" id="KW-0342">GTP-binding</keyword>
<dbReference type="PANTHER" id="PTHR21231:SF7">
    <property type="entry name" value="GPN-LOOP GTPASE 3"/>
    <property type="match status" value="1"/>
</dbReference>
<dbReference type="GO" id="GO:0005525">
    <property type="term" value="F:GTP binding"/>
    <property type="evidence" value="ECO:0007669"/>
    <property type="project" value="UniProtKB-KW"/>
</dbReference>
<protein>
    <recommendedName>
        <fullName evidence="2 6">GPN-loop GTPase 3</fullName>
    </recommendedName>
</protein>
<sequence length="278" mass="31146">MKYAQIVVGPAGSGKSTYCDSVRQHCEIVGRTVHVVNLDPAAEEFHYPVAFDIRNLISLEDVLEELHLGPNGGLLYCMEYLEDNLEDWLGEELEAYGDEDYLIFDCPGQIELYSHVPVMRSFVEYLGRQGYTMAVVYCLDAQFASDGSKFVAGSLQALSAMVQLELPHINVLTKVDLLAPDSKRVLDEFLFPEARLLAQQLNASTRPALQRLNDAIASLVDDWNLVSFLPLDYGEEDSMGDVLAQIDRTLQFGEDADVKTRDYDEQEAMMNDADPVDF</sequence>
<dbReference type="Pfam" id="PF03029">
    <property type="entry name" value="ATP_bind_1"/>
    <property type="match status" value="1"/>
</dbReference>
<keyword evidence="4 6" id="KW-0378">Hydrolase</keyword>
<dbReference type="Gene3D" id="3.40.50.300">
    <property type="entry name" value="P-loop containing nucleotide triphosphate hydrolases"/>
    <property type="match status" value="1"/>
</dbReference>
<keyword evidence="3 6" id="KW-0547">Nucleotide-binding</keyword>
<organism evidence="7 8">
    <name type="scientific">Symbiochloris irregularis</name>
    <dbReference type="NCBI Taxonomy" id="706552"/>
    <lineage>
        <taxon>Eukaryota</taxon>
        <taxon>Viridiplantae</taxon>
        <taxon>Chlorophyta</taxon>
        <taxon>core chlorophytes</taxon>
        <taxon>Trebouxiophyceae</taxon>
        <taxon>Trebouxiales</taxon>
        <taxon>Trebouxiaceae</taxon>
        <taxon>Symbiochloris</taxon>
    </lineage>
</organism>
<comment type="subunit">
    <text evidence="6">Binds to RNA polymerase II (RNAPII).</text>
</comment>
<evidence type="ECO:0000256" key="2">
    <source>
        <dbReference type="ARBA" id="ARBA00014587"/>
    </source>
</evidence>
<comment type="caution">
    <text evidence="7">The sequence shown here is derived from an EMBL/GenBank/DDBJ whole genome shotgun (WGS) entry which is preliminary data.</text>
</comment>
<reference evidence="7 8" key="1">
    <citation type="journal article" date="2024" name="Nat. Commun.">
        <title>Phylogenomics reveals the evolutionary origins of lichenization in chlorophyte algae.</title>
        <authorList>
            <person name="Puginier C."/>
            <person name="Libourel C."/>
            <person name="Otte J."/>
            <person name="Skaloud P."/>
            <person name="Haon M."/>
            <person name="Grisel S."/>
            <person name="Petersen M."/>
            <person name="Berrin J.G."/>
            <person name="Delaux P.M."/>
            <person name="Dal Grande F."/>
            <person name="Keller J."/>
        </authorList>
    </citation>
    <scope>NUCLEOTIDE SEQUENCE [LARGE SCALE GENOMIC DNA]</scope>
    <source>
        <strain evidence="7 8">SAG 2036</strain>
    </source>
</reference>
<dbReference type="InterPro" id="IPR004130">
    <property type="entry name" value="Gpn"/>
</dbReference>
<evidence type="ECO:0000256" key="1">
    <source>
        <dbReference type="ARBA" id="ARBA00005290"/>
    </source>
</evidence>
<gene>
    <name evidence="7" type="ORF">WJX73_009428</name>
</gene>
<evidence type="ECO:0000313" key="7">
    <source>
        <dbReference type="EMBL" id="KAK9803735.1"/>
    </source>
</evidence>
<dbReference type="SUPFAM" id="SSF52540">
    <property type="entry name" value="P-loop containing nucleoside triphosphate hydrolases"/>
    <property type="match status" value="1"/>
</dbReference>
<dbReference type="FunFam" id="3.40.50.300:FF:000552">
    <property type="entry name" value="GPN-loop GTPase 3"/>
    <property type="match status" value="1"/>
</dbReference>
<evidence type="ECO:0000256" key="3">
    <source>
        <dbReference type="ARBA" id="ARBA00022741"/>
    </source>
</evidence>
<evidence type="ECO:0000256" key="5">
    <source>
        <dbReference type="ARBA" id="ARBA00023134"/>
    </source>
</evidence>
<comment type="similarity">
    <text evidence="1 6">Belongs to the GPN-loop GTPase family.</text>
</comment>